<dbReference type="InterPro" id="IPR011050">
    <property type="entry name" value="Pectin_lyase_fold/virulence"/>
</dbReference>
<feature type="region of interest" description="Disordered" evidence="1">
    <location>
        <begin position="548"/>
        <end position="579"/>
    </location>
</feature>
<evidence type="ECO:0000259" key="3">
    <source>
        <dbReference type="Pfam" id="PF05048"/>
    </source>
</evidence>
<dbReference type="NCBIfam" id="TIGR03804">
    <property type="entry name" value="para_beta_helix"/>
    <property type="match status" value="1"/>
</dbReference>
<keyword evidence="2" id="KW-0472">Membrane</keyword>
<keyword evidence="5" id="KW-1185">Reference proteome</keyword>
<accession>A0A1I4NM29</accession>
<proteinExistence type="predicted"/>
<feature type="compositionally biased region" description="Acidic residues" evidence="1">
    <location>
        <begin position="570"/>
        <end position="579"/>
    </location>
</feature>
<dbReference type="Gene3D" id="2.160.20.10">
    <property type="entry name" value="Single-stranded right-handed beta-helix, Pectin lyase-like"/>
    <property type="match status" value="1"/>
</dbReference>
<evidence type="ECO:0000313" key="4">
    <source>
        <dbReference type="EMBL" id="SFM16526.1"/>
    </source>
</evidence>
<dbReference type="Pfam" id="PF05048">
    <property type="entry name" value="NosD"/>
    <property type="match status" value="1"/>
</dbReference>
<dbReference type="InterPro" id="IPR007742">
    <property type="entry name" value="NosD_dom"/>
</dbReference>
<evidence type="ECO:0000313" key="5">
    <source>
        <dbReference type="Proteomes" id="UP000198535"/>
    </source>
</evidence>
<dbReference type="EMBL" id="FOUJ01000001">
    <property type="protein sequence ID" value="SFM16526.1"/>
    <property type="molecule type" value="Genomic_DNA"/>
</dbReference>
<feature type="domain" description="Periplasmic copper-binding protein NosD beta helix" evidence="3">
    <location>
        <begin position="231"/>
        <end position="325"/>
    </location>
</feature>
<evidence type="ECO:0000256" key="2">
    <source>
        <dbReference type="SAM" id="Phobius"/>
    </source>
</evidence>
<feature type="transmembrane region" description="Helical" evidence="2">
    <location>
        <begin position="619"/>
        <end position="637"/>
    </location>
</feature>
<organism evidence="4 5">
    <name type="scientific">Methanolobus profundi</name>
    <dbReference type="NCBI Taxonomy" id="487685"/>
    <lineage>
        <taxon>Archaea</taxon>
        <taxon>Methanobacteriati</taxon>
        <taxon>Methanobacteriota</taxon>
        <taxon>Stenosarchaea group</taxon>
        <taxon>Methanomicrobia</taxon>
        <taxon>Methanosarcinales</taxon>
        <taxon>Methanosarcinaceae</taxon>
        <taxon>Methanolobus</taxon>
    </lineage>
</organism>
<feature type="compositionally biased region" description="Low complexity" evidence="1">
    <location>
        <begin position="548"/>
        <end position="563"/>
    </location>
</feature>
<protein>
    <submittedName>
        <fullName evidence="4">Parallel beta-helix repeat (Two copies)</fullName>
    </submittedName>
</protein>
<dbReference type="Gene3D" id="2.60.40.10">
    <property type="entry name" value="Immunoglobulins"/>
    <property type="match status" value="2"/>
</dbReference>
<gene>
    <name evidence="4" type="ORF">SAMN04488696_0141</name>
</gene>
<dbReference type="InterPro" id="IPR006626">
    <property type="entry name" value="PbH1"/>
</dbReference>
<dbReference type="SUPFAM" id="SSF51126">
    <property type="entry name" value="Pectin lyase-like"/>
    <property type="match status" value="1"/>
</dbReference>
<dbReference type="InterPro" id="IPR012334">
    <property type="entry name" value="Pectin_lyas_fold"/>
</dbReference>
<keyword evidence="2" id="KW-1133">Transmembrane helix</keyword>
<name>A0A1I4NM29_9EURY</name>
<keyword evidence="2" id="KW-0812">Transmembrane</keyword>
<evidence type="ECO:0000256" key="1">
    <source>
        <dbReference type="SAM" id="MobiDB-lite"/>
    </source>
</evidence>
<reference evidence="5" key="1">
    <citation type="submission" date="2016-10" db="EMBL/GenBank/DDBJ databases">
        <authorList>
            <person name="Varghese N."/>
            <person name="Submissions S."/>
        </authorList>
    </citation>
    <scope>NUCLEOTIDE SEQUENCE [LARGE SCALE GENOMIC DNA]</scope>
    <source>
        <strain evidence="5">Mob M</strain>
    </source>
</reference>
<sequence length="641" mass="68553">MHTAAECYILKTVFDDLFLAGGNLVVNNKKTFNSSTLIKLSKISIVALLTFTMLMNCASAQTLTVGPSEIYPTINSAVAVAVPGDTIIVQPGMYIEDVMVTTPDINIVSGSGNPVDTIVMSTSTSYPISAFGVMADNVNIEGFKTISGYSGVGFFGVNNCSVSNCIVSEGLIGIDFYNSNYCDADNNIITLSKGYGISVALSNYCNVSRNTISSSRDHGIIVAQAEYTTIDSNKLYNNGFAAVHHVGISHQRSNYSLVVSNNISNHEYGIQVDKTYNSDFYNNYFNNDQNVVFSNTNLGNAWNTTLTAGTNIIGGPYIGGNYWASSSNSGFSQTNTDADANGICDVQNVLDSDNIDYLPLKSYILPVGSVYDLKESDIGYTWINWSWTNPSSSNFDHSMIYLDGVFTANVSTEYFNVTALSDSTSYEIGIRTVDKSGNINTTWVNDTATTLDGTAPASVAGLSEVAVGYSWINWSWSNPSDVDFDHCDIYIDGIYAGTATSPYYNATGISQGTVCEVGIMTVDSSGNVNTNLITDSAKTDEQVAVTTVTSKSSGSSSSSNTGTELRIIGSDEEEDDSVADLEETPLQSTPEVYEEEAEMDIGASIASEASDATETTSSAPGFGVLTAIGVMISMVLFRRKD</sequence>
<dbReference type="Proteomes" id="UP000198535">
    <property type="component" value="Unassembled WGS sequence"/>
</dbReference>
<dbReference type="SMART" id="SM00710">
    <property type="entry name" value="PbH1"/>
    <property type="match status" value="6"/>
</dbReference>
<dbReference type="InterPro" id="IPR013783">
    <property type="entry name" value="Ig-like_fold"/>
</dbReference>
<dbReference type="InterPro" id="IPR022441">
    <property type="entry name" value="Para_beta_helix_rpt-2"/>
</dbReference>
<dbReference type="STRING" id="487685.SAMN04488696_0141"/>
<dbReference type="AlphaFoldDB" id="A0A1I4NM29"/>